<evidence type="ECO:0000256" key="5">
    <source>
        <dbReference type="ARBA" id="ARBA00022502"/>
    </source>
</evidence>
<feature type="transmembrane region" description="Helical" evidence="14">
    <location>
        <begin position="619"/>
        <end position="637"/>
    </location>
</feature>
<dbReference type="CDD" id="cd16020">
    <property type="entry name" value="GPI_EPT_1"/>
    <property type="match status" value="1"/>
</dbReference>
<dbReference type="Pfam" id="PF01663">
    <property type="entry name" value="Phosphodiest"/>
    <property type="match status" value="1"/>
</dbReference>
<dbReference type="GO" id="GO:0006506">
    <property type="term" value="P:GPI anchor biosynthetic process"/>
    <property type="evidence" value="ECO:0007669"/>
    <property type="project" value="UniProtKB-UniPathway"/>
</dbReference>
<comment type="subcellular location">
    <subcellularLocation>
        <location evidence="1 14">Endoplasmic reticulum membrane</location>
        <topology evidence="1 14">Multi-pass membrane protein</topology>
    </subcellularLocation>
</comment>
<reference evidence="17 18" key="1">
    <citation type="journal article" date="2019" name="Front. Genet.">
        <title>Whole-Genome Sequencing of the Opportunistic Yeast Pathogen Candida inconspicua Uncovers Its Hybrid Origin.</title>
        <authorList>
            <person name="Mixao V."/>
            <person name="Hansen A.P."/>
            <person name="Saus E."/>
            <person name="Boekhout T."/>
            <person name="Lass-Florl C."/>
            <person name="Gabaldon T."/>
        </authorList>
    </citation>
    <scope>NUCLEOTIDE SEQUENCE [LARGE SCALE GENOMIC DNA]</scope>
    <source>
        <strain evidence="17 18">CBS 180</strain>
    </source>
</reference>
<feature type="transmembrane region" description="Helical" evidence="14">
    <location>
        <begin position="591"/>
        <end position="607"/>
    </location>
</feature>
<evidence type="ECO:0000259" key="16">
    <source>
        <dbReference type="Pfam" id="PF04987"/>
    </source>
</evidence>
<dbReference type="OrthoDB" id="2748310at2759"/>
<dbReference type="UniPathway" id="UPA00196"/>
<comment type="pathway">
    <text evidence="2 14">Glycolipid biosynthesis; glycosylphosphatidylinositol-anchor biosynthesis.</text>
</comment>
<evidence type="ECO:0000256" key="13">
    <source>
        <dbReference type="ARBA" id="ARBA00024850"/>
    </source>
</evidence>
<evidence type="ECO:0000256" key="14">
    <source>
        <dbReference type="RuleBase" id="RU367138"/>
    </source>
</evidence>
<feature type="transmembrane region" description="Helical" evidence="14">
    <location>
        <begin position="504"/>
        <end position="524"/>
    </location>
</feature>
<evidence type="ECO:0000256" key="2">
    <source>
        <dbReference type="ARBA" id="ARBA00004687"/>
    </source>
</evidence>
<feature type="transmembrane region" description="Helical" evidence="14">
    <location>
        <begin position="462"/>
        <end position="484"/>
    </location>
</feature>
<evidence type="ECO:0000256" key="9">
    <source>
        <dbReference type="ARBA" id="ARBA00022989"/>
    </source>
</evidence>
<evidence type="ECO:0000256" key="7">
    <source>
        <dbReference type="ARBA" id="ARBA00022692"/>
    </source>
</evidence>
<feature type="region of interest" description="Disordered" evidence="15">
    <location>
        <begin position="972"/>
        <end position="991"/>
    </location>
</feature>
<dbReference type="PANTHER" id="PTHR12250">
    <property type="entry name" value="PHOSPHATIDYLINOSITOL GLYCAN, CLASS N"/>
    <property type="match status" value="1"/>
</dbReference>
<dbReference type="Pfam" id="PF04987">
    <property type="entry name" value="PigN"/>
    <property type="match status" value="1"/>
</dbReference>
<keyword evidence="9 14" id="KW-1133">Transmembrane helix</keyword>
<feature type="transmembrane region" description="Helical" evidence="14">
    <location>
        <begin position="833"/>
        <end position="856"/>
    </location>
</feature>
<feature type="transmembrane region" description="Helical" evidence="14">
    <location>
        <begin position="649"/>
        <end position="667"/>
    </location>
</feature>
<evidence type="ECO:0000256" key="6">
    <source>
        <dbReference type="ARBA" id="ARBA00022679"/>
    </source>
</evidence>
<dbReference type="SUPFAM" id="SSF53649">
    <property type="entry name" value="Alkaline phosphatase-like"/>
    <property type="match status" value="1"/>
</dbReference>
<dbReference type="InterPro" id="IPR007070">
    <property type="entry name" value="GPI_EtnP_transferase_1"/>
</dbReference>
<feature type="transmembrane region" description="Helical" evidence="14">
    <location>
        <begin position="566"/>
        <end position="585"/>
    </location>
</feature>
<evidence type="ECO:0000256" key="12">
    <source>
        <dbReference type="ARBA" id="ARBA00023316"/>
    </source>
</evidence>
<keyword evidence="12" id="KW-0961">Cell wall biogenesis/degradation</keyword>
<feature type="transmembrane region" description="Helical" evidence="14">
    <location>
        <begin position="905"/>
        <end position="928"/>
    </location>
</feature>
<keyword evidence="10 14" id="KW-0472">Membrane</keyword>
<evidence type="ECO:0000256" key="8">
    <source>
        <dbReference type="ARBA" id="ARBA00022824"/>
    </source>
</evidence>
<evidence type="ECO:0000256" key="1">
    <source>
        <dbReference type="ARBA" id="ARBA00004477"/>
    </source>
</evidence>
<evidence type="ECO:0000313" key="18">
    <source>
        <dbReference type="Proteomes" id="UP000307173"/>
    </source>
</evidence>
<accession>A0A4T0WX06</accession>
<feature type="transmembrane region" description="Helical" evidence="14">
    <location>
        <begin position="679"/>
        <end position="700"/>
    </location>
</feature>
<comment type="similarity">
    <text evidence="3 14">Belongs to the PIGG/PIGN/PIGO family. PIGN subfamily.</text>
</comment>
<keyword evidence="11" id="KW-0325">Glycoprotein</keyword>
<feature type="transmembrane region" description="Helical" evidence="14">
    <location>
        <begin position="868"/>
        <end position="885"/>
    </location>
</feature>
<keyword evidence="6 14" id="KW-0808">Transferase</keyword>
<dbReference type="AlphaFoldDB" id="A0A4T0WX06"/>
<organism evidence="17 18">
    <name type="scientific">Pichia inconspicua</name>
    <dbReference type="NCBI Taxonomy" id="52247"/>
    <lineage>
        <taxon>Eukaryota</taxon>
        <taxon>Fungi</taxon>
        <taxon>Dikarya</taxon>
        <taxon>Ascomycota</taxon>
        <taxon>Saccharomycotina</taxon>
        <taxon>Pichiomycetes</taxon>
        <taxon>Pichiales</taxon>
        <taxon>Pichiaceae</taxon>
        <taxon>Pichia</taxon>
    </lineage>
</organism>
<evidence type="ECO:0000256" key="11">
    <source>
        <dbReference type="ARBA" id="ARBA00023180"/>
    </source>
</evidence>
<keyword evidence="7 14" id="KW-0812">Transmembrane</keyword>
<dbReference type="InterPro" id="IPR017850">
    <property type="entry name" value="Alkaline_phosphatase_core_sf"/>
</dbReference>
<dbReference type="InterPro" id="IPR017852">
    <property type="entry name" value="GPI_EtnP_transferase_1_C"/>
</dbReference>
<dbReference type="EMBL" id="SELW01000641">
    <property type="protein sequence ID" value="TID16713.1"/>
    <property type="molecule type" value="Genomic_DNA"/>
</dbReference>
<dbReference type="GO" id="GO:0005789">
    <property type="term" value="C:endoplasmic reticulum membrane"/>
    <property type="evidence" value="ECO:0007669"/>
    <property type="project" value="UniProtKB-SubCell"/>
</dbReference>
<protein>
    <recommendedName>
        <fullName evidence="4 14">GPI ethanolamine phosphate transferase 1</fullName>
        <ecNumber evidence="14">2.-.-.-</ecNumber>
    </recommendedName>
</protein>
<comment type="function">
    <text evidence="13 14">Ethanolamine phosphate transferase involved in glycosylphosphatidylinositol-anchor biosynthesis. Transfers ethanolamine phosphate to the first alpha-1,4-linked mannose of the glycosylphosphatidylinositol precursor of GPI-anchor.</text>
</comment>
<name>A0A4T0WX06_9ASCO</name>
<comment type="caution">
    <text evidence="17">The sequence shown here is derived from an EMBL/GenBank/DDBJ whole genome shotgun (WGS) entry which is preliminary data.</text>
</comment>
<keyword evidence="18" id="KW-1185">Reference proteome</keyword>
<dbReference type="STRING" id="52247.A0A4T0WX06"/>
<sequence length="991" mass="113364">MKVKSDRGMSKRWTLLAIGIVFHLVYIWSIFDIYFVSPLVHGMQPELSTKVAPAKRLFLIVGDGQRADKTLAKIYHPGTKKEEYLAPFLRSVILNNGTYGLSHTRMPTESRPGHVAMIAGFYEDVSAVTKGWKENPVDFDSVFNQSTHTYSFGSPDILPMFKQGATPGKVDAWQYGHEFEDFTSSSIELDRYVFNHLYQLFDNSTKDAKLNDQIRQDGNVFFLHLLGTDTSGHSYRPYSSEYYDNIKYTDHEISKLVGRVHEFFGDEETAFIFTADHGMSDFGSHGDGHPNNTRTPLVCWGKGCNKPVIINPESNEFLLDDFEKQEMESWDLDHILRHDVKQADIAPLMSYLVGLNYPMNSVGELPIEFIDDTEVNKVKGLYQNSLELLQQYYIKLDEVIRDQIRYKEYEKFKEKSIEEYRREIESLIAKLEEFPDLEIETIQLIREFNTAIIEGLDYLQKYNWMLIRSIVALGFAGWIVYAFFNFLKMFIIPEDQMCEVSEEYVVAVRFIFGAIGGGTSALMYYQNFPLNYQVYLIFPIFYWYEISKNLNNLITGFNVFFSGINWLKRSVILLGIIAFFQFIAIGFEDRRVFSLIYLVISIGYPVLIFKDQISHGRNLVVSIFWFVTCLVLSVFPIQNPVKVEDLRMIVASGVTTVVLSLFAITKLSSKMSALTRKIIMFQLLLVGLAIYSTSTAVMSLSRRDGLPLHAQILGWVVLAVSLFVPIMLHMKYPNGDYQIRFLIMFLLISPTFIILTISFETFFLIFFTAMLNLWIEMESLDVGGEGKNLKLLRISIIGFFNLQIAFFGTGNISSISTFSLDAVYRLIPIFNPFSMGVLLMVKLILPYVLLSAGFGLINMKAGFEHFQISLLIISLADLLSLWFFFNIRTEGSWLDIGVSISNYCLAIFGSLFICAVELISTIVLRGVVVSKNRVPPTKAAAKVRSILQMDDEEYKEIAKLIEEEERENVNNGSSISSRVRKRQQKDVTYIG</sequence>
<evidence type="ECO:0000313" key="17">
    <source>
        <dbReference type="EMBL" id="TID16713.1"/>
    </source>
</evidence>
<dbReference type="EC" id="2.-.-.-" evidence="14"/>
<feature type="transmembrane region" description="Helical" evidence="14">
    <location>
        <begin position="712"/>
        <end position="730"/>
    </location>
</feature>
<proteinExistence type="inferred from homology"/>
<dbReference type="Proteomes" id="UP000307173">
    <property type="component" value="Unassembled WGS sequence"/>
</dbReference>
<keyword evidence="5 14" id="KW-0337">GPI-anchor biosynthesis</keyword>
<dbReference type="GO" id="GO:0051377">
    <property type="term" value="F:mannose-ethanolamine phosphotransferase activity"/>
    <property type="evidence" value="ECO:0007669"/>
    <property type="project" value="UniProtKB-UniRule"/>
</dbReference>
<dbReference type="FunFam" id="3.40.720.10:FF:000015">
    <property type="entry name" value="GPI ethanolamine phosphate transferase 1"/>
    <property type="match status" value="1"/>
</dbReference>
<dbReference type="InterPro" id="IPR037671">
    <property type="entry name" value="PIGN_N"/>
</dbReference>
<evidence type="ECO:0000256" key="10">
    <source>
        <dbReference type="ARBA" id="ARBA00023136"/>
    </source>
</evidence>
<evidence type="ECO:0000256" key="15">
    <source>
        <dbReference type="SAM" id="MobiDB-lite"/>
    </source>
</evidence>
<evidence type="ECO:0000256" key="3">
    <source>
        <dbReference type="ARBA" id="ARBA00008400"/>
    </source>
</evidence>
<keyword evidence="8 14" id="KW-0256">Endoplasmic reticulum</keyword>
<dbReference type="Gene3D" id="3.40.720.10">
    <property type="entry name" value="Alkaline Phosphatase, subunit A"/>
    <property type="match status" value="1"/>
</dbReference>
<dbReference type="PANTHER" id="PTHR12250:SF0">
    <property type="entry name" value="GPI ETHANOLAMINE PHOSPHATE TRANSFERASE 1"/>
    <property type="match status" value="1"/>
</dbReference>
<feature type="transmembrane region" description="Helical" evidence="14">
    <location>
        <begin position="12"/>
        <end position="31"/>
    </location>
</feature>
<dbReference type="GO" id="GO:0071555">
    <property type="term" value="P:cell wall organization"/>
    <property type="evidence" value="ECO:0007669"/>
    <property type="project" value="UniProtKB-KW"/>
</dbReference>
<evidence type="ECO:0000256" key="4">
    <source>
        <dbReference type="ARBA" id="ARBA00020831"/>
    </source>
</evidence>
<feature type="domain" description="GPI ethanolamine phosphate transferase 1 C-terminal" evidence="16">
    <location>
        <begin position="454"/>
        <end position="892"/>
    </location>
</feature>
<feature type="transmembrane region" description="Helical" evidence="14">
    <location>
        <begin position="742"/>
        <end position="775"/>
    </location>
</feature>
<dbReference type="InterPro" id="IPR002591">
    <property type="entry name" value="Phosphodiest/P_Trfase"/>
</dbReference>
<gene>
    <name evidence="17" type="ORF">CANINC_004165</name>
</gene>